<organism evidence="2 3">
    <name type="scientific">Musicola paradisiaca (strain Ech703)</name>
    <name type="common">Dickeya paradisiaca</name>
    <name type="synonym">Dickeya dadantii</name>
    <dbReference type="NCBI Taxonomy" id="579405"/>
    <lineage>
        <taxon>Bacteria</taxon>
        <taxon>Pseudomonadati</taxon>
        <taxon>Pseudomonadota</taxon>
        <taxon>Gammaproteobacteria</taxon>
        <taxon>Enterobacterales</taxon>
        <taxon>Pectobacteriaceae</taxon>
        <taxon>Musicola</taxon>
    </lineage>
</organism>
<dbReference type="SUPFAM" id="SSF51735">
    <property type="entry name" value="NAD(P)-binding Rossmann-fold domains"/>
    <property type="match status" value="1"/>
</dbReference>
<gene>
    <name evidence="2" type="ordered locus">Dd703_2226</name>
</gene>
<keyword evidence="3" id="KW-1185">Reference proteome</keyword>
<dbReference type="EMBL" id="CP001654">
    <property type="protein sequence ID" value="ACS86013.1"/>
    <property type="molecule type" value="Genomic_DNA"/>
</dbReference>
<dbReference type="GO" id="GO:0004029">
    <property type="term" value="F:aldehyde dehydrogenase (NAD+) activity"/>
    <property type="evidence" value="ECO:0007669"/>
    <property type="project" value="TreeGrafter"/>
</dbReference>
<protein>
    <submittedName>
        <fullName evidence="2">NAD-dependent epimerase/dehydratase</fullName>
    </submittedName>
</protein>
<dbReference type="Pfam" id="PF01370">
    <property type="entry name" value="Epimerase"/>
    <property type="match status" value="1"/>
</dbReference>
<accession>C6C7S1</accession>
<dbReference type="PANTHER" id="PTHR48079">
    <property type="entry name" value="PROTEIN YEEZ"/>
    <property type="match status" value="1"/>
</dbReference>
<dbReference type="RefSeq" id="WP_015853922.1">
    <property type="nucleotide sequence ID" value="NC_012880.1"/>
</dbReference>
<dbReference type="AlphaFoldDB" id="C6C7S1"/>
<evidence type="ECO:0000313" key="3">
    <source>
        <dbReference type="Proteomes" id="UP000002734"/>
    </source>
</evidence>
<dbReference type="CDD" id="cd05266">
    <property type="entry name" value="SDR_a4"/>
    <property type="match status" value="1"/>
</dbReference>
<dbReference type="eggNOG" id="COG0451">
    <property type="taxonomic scope" value="Bacteria"/>
</dbReference>
<evidence type="ECO:0000259" key="1">
    <source>
        <dbReference type="Pfam" id="PF01370"/>
    </source>
</evidence>
<dbReference type="STRING" id="579405.Dd703_2226"/>
<dbReference type="InterPro" id="IPR036291">
    <property type="entry name" value="NAD(P)-bd_dom_sf"/>
</dbReference>
<dbReference type="InterPro" id="IPR001509">
    <property type="entry name" value="Epimerase_deHydtase"/>
</dbReference>
<dbReference type="Gene3D" id="3.40.50.720">
    <property type="entry name" value="NAD(P)-binding Rossmann-like Domain"/>
    <property type="match status" value="1"/>
</dbReference>
<evidence type="ECO:0000313" key="2">
    <source>
        <dbReference type="EMBL" id="ACS86013.1"/>
    </source>
</evidence>
<dbReference type="KEGG" id="dda:Dd703_2226"/>
<dbReference type="PANTHER" id="PTHR48079:SF6">
    <property type="entry name" value="NAD(P)-BINDING DOMAIN-CONTAINING PROTEIN-RELATED"/>
    <property type="match status" value="1"/>
</dbReference>
<dbReference type="Proteomes" id="UP000002734">
    <property type="component" value="Chromosome"/>
</dbReference>
<dbReference type="HOGENOM" id="CLU_007383_11_1_6"/>
<reference evidence="2" key="1">
    <citation type="submission" date="2009-06" db="EMBL/GenBank/DDBJ databases">
        <title>Complete sequence of Dickeya dadantii Ech703.</title>
        <authorList>
            <consortium name="US DOE Joint Genome Institute"/>
            <person name="Lucas S."/>
            <person name="Copeland A."/>
            <person name="Lapidus A."/>
            <person name="Glavina del Rio T."/>
            <person name="Dalin E."/>
            <person name="Tice H."/>
            <person name="Bruce D."/>
            <person name="Goodwin L."/>
            <person name="Pitluck S."/>
            <person name="Chertkov O."/>
            <person name="Brettin T."/>
            <person name="Detter J.C."/>
            <person name="Han C."/>
            <person name="Larimer F."/>
            <person name="Land M."/>
            <person name="Hauser L."/>
            <person name="Kyrpides N."/>
            <person name="Mikhailova N."/>
            <person name="Balakrishnan V."/>
            <person name="Glasner J."/>
            <person name="Perna N.T."/>
        </authorList>
    </citation>
    <scope>NUCLEOTIDE SEQUENCE [LARGE SCALE GENOMIC DNA]</scope>
    <source>
        <strain evidence="2">Ech703</strain>
    </source>
</reference>
<proteinExistence type="predicted"/>
<feature type="domain" description="NAD-dependent epimerase/dehydratase" evidence="1">
    <location>
        <begin position="10"/>
        <end position="213"/>
    </location>
</feature>
<sequence>MKKVSIIGLGWLGMPLALALLGRGYQVTGSKTTDDGVEAARLSGVDCYRLRLTPEPECEPEALAALLQTEALIVTLPPGRTAREGGGYLQAVQQLVNSALAFGVPRIIYTSSSAVYGATRGKLKEDSPLQPDTDNGRVLVALEQWLHALPHTQVDILRLAGLVGADRHPGRFLAGRRDVPNGCHGVNLVHQDDVIAAVELLLQRPHGGHLYNLCAPLHPARDVFYPAQATHMGLTPPHFLPGDPAQDRRVDGQRICRELGFEYQYPDPMSMVF</sequence>
<dbReference type="InterPro" id="IPR051783">
    <property type="entry name" value="NAD(P)-dependent_oxidoreduct"/>
</dbReference>
<name>C6C7S1_MUSP7</name>
<dbReference type="GO" id="GO:0005737">
    <property type="term" value="C:cytoplasm"/>
    <property type="evidence" value="ECO:0007669"/>
    <property type="project" value="TreeGrafter"/>
</dbReference>